<proteinExistence type="predicted"/>
<evidence type="ECO:0000256" key="2">
    <source>
        <dbReference type="SAM" id="SignalP"/>
    </source>
</evidence>
<protein>
    <submittedName>
        <fullName evidence="3">Uncharacterized protein</fullName>
    </submittedName>
</protein>
<comment type="caution">
    <text evidence="3">The sequence shown here is derived from an EMBL/GenBank/DDBJ whole genome shotgun (WGS) entry which is preliminary data.</text>
</comment>
<feature type="signal peptide" evidence="2">
    <location>
        <begin position="1"/>
        <end position="26"/>
    </location>
</feature>
<evidence type="ECO:0000313" key="4">
    <source>
        <dbReference type="Proteomes" id="UP000324973"/>
    </source>
</evidence>
<sequence length="116" mass="12624">MSNLATTLLFLVSALGGVAVPVPEQANETPGQHVAGPHHGAASAASAPNTANAKTRARSVDRACDADLWRQARHIPRRRAPSVADCQRGLSPPLSVWEQELLRQHRQFHELNPAWR</sequence>
<feature type="compositionally biased region" description="Low complexity" evidence="1">
    <location>
        <begin position="35"/>
        <end position="53"/>
    </location>
</feature>
<evidence type="ECO:0000256" key="1">
    <source>
        <dbReference type="SAM" id="MobiDB-lite"/>
    </source>
</evidence>
<dbReference type="RefSeq" id="WP_149103436.1">
    <property type="nucleotide sequence ID" value="NZ_VTFT01000001.1"/>
</dbReference>
<name>A0A5D4XSE8_9GAMM</name>
<gene>
    <name evidence="3" type="ORF">FZO89_11785</name>
</gene>
<keyword evidence="4" id="KW-1185">Reference proteome</keyword>
<accession>A0A5D4XSE8</accession>
<feature type="region of interest" description="Disordered" evidence="1">
    <location>
        <begin position="23"/>
        <end position="60"/>
    </location>
</feature>
<organism evidence="3 4">
    <name type="scientific">Luteimonas viscosa</name>
    <dbReference type="NCBI Taxonomy" id="1132694"/>
    <lineage>
        <taxon>Bacteria</taxon>
        <taxon>Pseudomonadati</taxon>
        <taxon>Pseudomonadota</taxon>
        <taxon>Gammaproteobacteria</taxon>
        <taxon>Lysobacterales</taxon>
        <taxon>Lysobacteraceae</taxon>
        <taxon>Luteimonas</taxon>
    </lineage>
</organism>
<evidence type="ECO:0000313" key="3">
    <source>
        <dbReference type="EMBL" id="TYT26883.1"/>
    </source>
</evidence>
<dbReference type="EMBL" id="VTFT01000001">
    <property type="protein sequence ID" value="TYT26883.1"/>
    <property type="molecule type" value="Genomic_DNA"/>
</dbReference>
<reference evidence="3 4" key="1">
    <citation type="submission" date="2019-08" db="EMBL/GenBank/DDBJ databases">
        <title>Luteimonas viscosus sp. nov., isolated from soil of a sunflower field.</title>
        <authorList>
            <person name="Jianli Z."/>
            <person name="Ying Z."/>
        </authorList>
    </citation>
    <scope>NUCLEOTIDE SEQUENCE [LARGE SCALE GENOMIC DNA]</scope>
    <source>
        <strain evidence="3 4">XBU10</strain>
    </source>
</reference>
<dbReference type="Proteomes" id="UP000324973">
    <property type="component" value="Unassembled WGS sequence"/>
</dbReference>
<feature type="chain" id="PRO_5022778745" evidence="2">
    <location>
        <begin position="27"/>
        <end position="116"/>
    </location>
</feature>
<dbReference type="AlphaFoldDB" id="A0A5D4XSE8"/>
<keyword evidence="2" id="KW-0732">Signal</keyword>